<dbReference type="Pfam" id="PF07726">
    <property type="entry name" value="AAA_3"/>
    <property type="match status" value="1"/>
</dbReference>
<name>A0ABW8TB18_9CLOT</name>
<dbReference type="SUPFAM" id="SSF52540">
    <property type="entry name" value="P-loop containing nucleoside triphosphate hydrolases"/>
    <property type="match status" value="1"/>
</dbReference>
<keyword evidence="4" id="KW-1185">Reference proteome</keyword>
<sequence length="314" mass="35555">MDNKNKLIDSIMENCKKAVVGKDNEIRNILMGIIAGGNVLIEDVPGVGKTTIVKAIVKSFDLSYKRIQFTPDIMPSDVTGVSIYNQKNMEFEFKKGPVFCNILLADEINRTSPKTQSALLQAMEEGQVSDGNVTYDIEEPFCVLATENPIEQDGTFELPEAQLDRFVIKVNIGYPVKEHEMKILKLYKESKPIEELRPMASKNDIIYLQEMVKKVNIKDELISYILDIVEKTRNNENVSLGVSTRGALAILRIAQASAFMDGRDYVIPEDIRKNVYMVLCHRIKLSYNANINNLTPKNIIEDIINSTYVPRIFK</sequence>
<feature type="domain" description="ATPase AAA-3" evidence="1">
    <location>
        <begin position="39"/>
        <end position="168"/>
    </location>
</feature>
<dbReference type="Proteomes" id="UP001623592">
    <property type="component" value="Unassembled WGS sequence"/>
</dbReference>
<organism evidence="3 4">
    <name type="scientific">Clostridium neuense</name>
    <dbReference type="NCBI Taxonomy" id="1728934"/>
    <lineage>
        <taxon>Bacteria</taxon>
        <taxon>Bacillati</taxon>
        <taxon>Bacillota</taxon>
        <taxon>Clostridia</taxon>
        <taxon>Eubacteriales</taxon>
        <taxon>Clostridiaceae</taxon>
        <taxon>Clostridium</taxon>
    </lineage>
</organism>
<dbReference type="InterPro" id="IPR050764">
    <property type="entry name" value="CbbQ/NirQ/NorQ/GpvN"/>
</dbReference>
<evidence type="ECO:0000313" key="4">
    <source>
        <dbReference type="Proteomes" id="UP001623592"/>
    </source>
</evidence>
<dbReference type="EMBL" id="JBJIAA010000003">
    <property type="protein sequence ID" value="MFL0249711.1"/>
    <property type="molecule type" value="Genomic_DNA"/>
</dbReference>
<dbReference type="Gene3D" id="1.10.8.80">
    <property type="entry name" value="Magnesium chelatase subunit I, C-Terminal domain"/>
    <property type="match status" value="1"/>
</dbReference>
<dbReference type="PANTHER" id="PTHR42759:SF5">
    <property type="entry name" value="METHANOL DEHYDROGENASE REGULATOR"/>
    <property type="match status" value="1"/>
</dbReference>
<gene>
    <name evidence="3" type="ORF">ACJDT4_04690</name>
</gene>
<dbReference type="RefSeq" id="WP_406786378.1">
    <property type="nucleotide sequence ID" value="NZ_JBJIAA010000003.1"/>
</dbReference>
<protein>
    <submittedName>
        <fullName evidence="3">AAA family ATPase</fullName>
    </submittedName>
</protein>
<dbReference type="Pfam" id="PF17863">
    <property type="entry name" value="AAA_lid_2"/>
    <property type="match status" value="1"/>
</dbReference>
<evidence type="ECO:0000259" key="2">
    <source>
        <dbReference type="Pfam" id="PF17863"/>
    </source>
</evidence>
<dbReference type="InterPro" id="IPR041628">
    <property type="entry name" value="ChlI/MoxR_AAA_lid"/>
</dbReference>
<proteinExistence type="predicted"/>
<evidence type="ECO:0000313" key="3">
    <source>
        <dbReference type="EMBL" id="MFL0249711.1"/>
    </source>
</evidence>
<feature type="domain" description="ChlI/MoxR AAA lid" evidence="2">
    <location>
        <begin position="231"/>
        <end position="303"/>
    </location>
</feature>
<dbReference type="PANTHER" id="PTHR42759">
    <property type="entry name" value="MOXR FAMILY PROTEIN"/>
    <property type="match status" value="1"/>
</dbReference>
<dbReference type="InterPro" id="IPR027417">
    <property type="entry name" value="P-loop_NTPase"/>
</dbReference>
<accession>A0ABW8TB18</accession>
<dbReference type="PIRSF" id="PIRSF002849">
    <property type="entry name" value="AAA_ATPase_chaperone_MoxR_prd"/>
    <property type="match status" value="1"/>
</dbReference>
<evidence type="ECO:0000259" key="1">
    <source>
        <dbReference type="Pfam" id="PF07726"/>
    </source>
</evidence>
<dbReference type="InterPro" id="IPR011703">
    <property type="entry name" value="ATPase_AAA-3"/>
</dbReference>
<dbReference type="Gene3D" id="3.40.50.300">
    <property type="entry name" value="P-loop containing nucleotide triphosphate hydrolases"/>
    <property type="match status" value="1"/>
</dbReference>
<reference evidence="3 4" key="1">
    <citation type="submission" date="2024-11" db="EMBL/GenBank/DDBJ databases">
        <authorList>
            <person name="Heng Y.C."/>
            <person name="Lim A.C.H."/>
            <person name="Lee J.K.Y."/>
            <person name="Kittelmann S."/>
        </authorList>
    </citation>
    <scope>NUCLEOTIDE SEQUENCE [LARGE SCALE GENOMIC DNA]</scope>
    <source>
        <strain evidence="3 4">WILCCON 0114</strain>
    </source>
</reference>
<comment type="caution">
    <text evidence="3">The sequence shown here is derived from an EMBL/GenBank/DDBJ whole genome shotgun (WGS) entry which is preliminary data.</text>
</comment>